<dbReference type="AlphaFoldDB" id="A0A7J6VJ85"/>
<comment type="similarity">
    <text evidence="1">Belongs to the 'GDSL' lipolytic enzyme family.</text>
</comment>
<dbReference type="PANTHER" id="PTHR22835">
    <property type="entry name" value="ZINC FINGER FYVE DOMAIN CONTAINING PROTEIN"/>
    <property type="match status" value="1"/>
</dbReference>
<evidence type="ECO:0000256" key="1">
    <source>
        <dbReference type="ARBA" id="ARBA00008668"/>
    </source>
</evidence>
<dbReference type="GO" id="GO:0016788">
    <property type="term" value="F:hydrolase activity, acting on ester bonds"/>
    <property type="evidence" value="ECO:0007669"/>
    <property type="project" value="InterPro"/>
</dbReference>
<accession>A0A7J6VJ85</accession>
<dbReference type="InterPro" id="IPR036514">
    <property type="entry name" value="SGNH_hydro_sf"/>
</dbReference>
<protein>
    <submittedName>
        <fullName evidence="6">GDSL esterase/lipase</fullName>
    </submittedName>
</protein>
<dbReference type="InterPro" id="IPR035669">
    <property type="entry name" value="SGNH_plant_lipase-like"/>
</dbReference>
<dbReference type="SUPFAM" id="SSF52266">
    <property type="entry name" value="SGNH hydrolase"/>
    <property type="match status" value="1"/>
</dbReference>
<comment type="caution">
    <text evidence="6">The sequence shown here is derived from an EMBL/GenBank/DDBJ whole genome shotgun (WGS) entry which is preliminary data.</text>
</comment>
<keyword evidence="7" id="KW-1185">Reference proteome</keyword>
<evidence type="ECO:0000256" key="2">
    <source>
        <dbReference type="ARBA" id="ARBA00022729"/>
    </source>
</evidence>
<dbReference type="PANTHER" id="PTHR22835:SF546">
    <property type="entry name" value="GDSL-LIKE LIPASE_ACYLHYDROLASE"/>
    <property type="match status" value="1"/>
</dbReference>
<keyword evidence="2 5" id="KW-0732">Signal</keyword>
<evidence type="ECO:0000256" key="5">
    <source>
        <dbReference type="SAM" id="SignalP"/>
    </source>
</evidence>
<keyword evidence="4" id="KW-0325">Glycoprotein</keyword>
<dbReference type="CDD" id="cd01837">
    <property type="entry name" value="SGNH_plant_lipase_like"/>
    <property type="match status" value="1"/>
</dbReference>
<feature type="chain" id="PRO_5029472733" evidence="5">
    <location>
        <begin position="24"/>
        <end position="383"/>
    </location>
</feature>
<evidence type="ECO:0000256" key="4">
    <source>
        <dbReference type="ARBA" id="ARBA00023180"/>
    </source>
</evidence>
<reference evidence="6 7" key="1">
    <citation type="submission" date="2020-06" db="EMBL/GenBank/DDBJ databases">
        <title>Transcriptomic and genomic resources for Thalictrum thalictroides and T. hernandezii: Facilitating candidate gene discovery in an emerging model plant lineage.</title>
        <authorList>
            <person name="Arias T."/>
            <person name="Riano-Pachon D.M."/>
            <person name="Di Stilio V.S."/>
        </authorList>
    </citation>
    <scope>NUCLEOTIDE SEQUENCE [LARGE SCALE GENOMIC DNA]</scope>
    <source>
        <strain evidence="7">cv. WT478/WT964</strain>
        <tissue evidence="6">Leaves</tissue>
    </source>
</reference>
<dbReference type="EMBL" id="JABWDY010031058">
    <property type="protein sequence ID" value="KAF5185176.1"/>
    <property type="molecule type" value="Genomic_DNA"/>
</dbReference>
<evidence type="ECO:0000256" key="3">
    <source>
        <dbReference type="ARBA" id="ARBA00022801"/>
    </source>
</evidence>
<feature type="signal peptide" evidence="5">
    <location>
        <begin position="1"/>
        <end position="23"/>
    </location>
</feature>
<name>A0A7J6VJ85_THATH</name>
<evidence type="ECO:0000313" key="7">
    <source>
        <dbReference type="Proteomes" id="UP000554482"/>
    </source>
</evidence>
<sequence>MGKLFASCVLLLWILNVGDIVKGNDPNSCNFQAIYNFGDSNSDTGGISAVYNPIPSPNGQTFFGKPAGRVSDGRLVIDFIAENLGLPYLHPYLDSLATNFRHGANFATGGSSIRPPTETIFESGHSPFPLAVQLWQFDQFKARSTDLYKQGAKNPSENAYLPNPDEFSNAIYTFDIGQNDLSHVIGKVPDDQAQAIIPDMIQQYSAAIQKMYQQGARTFWIHNLGPLGCLPVTRLSVSGGSQALDQYGCVKSHNDIVSQFNQQLKNLMYQLRGQLKDAALVYVDIYSAKYQLISDAKNQGFDADPFKICCGVHDQNNHVMCGKTQNINGKDVYGSACENPSMYISWDGVHFSEKANQWVANRVISGKLSDPPISLSQACHGHA</sequence>
<proteinExistence type="inferred from homology"/>
<dbReference type="OrthoDB" id="1600564at2759"/>
<keyword evidence="3" id="KW-0378">Hydrolase</keyword>
<dbReference type="Gene3D" id="3.40.50.1110">
    <property type="entry name" value="SGNH hydrolase"/>
    <property type="match status" value="1"/>
</dbReference>
<dbReference type="InterPro" id="IPR001087">
    <property type="entry name" value="GDSL"/>
</dbReference>
<gene>
    <name evidence="6" type="ORF">FRX31_025241</name>
</gene>
<evidence type="ECO:0000313" key="6">
    <source>
        <dbReference type="EMBL" id="KAF5185176.1"/>
    </source>
</evidence>
<dbReference type="Pfam" id="PF00657">
    <property type="entry name" value="Lipase_GDSL"/>
    <property type="match status" value="1"/>
</dbReference>
<organism evidence="6 7">
    <name type="scientific">Thalictrum thalictroides</name>
    <name type="common">Rue-anemone</name>
    <name type="synonym">Anemone thalictroides</name>
    <dbReference type="NCBI Taxonomy" id="46969"/>
    <lineage>
        <taxon>Eukaryota</taxon>
        <taxon>Viridiplantae</taxon>
        <taxon>Streptophyta</taxon>
        <taxon>Embryophyta</taxon>
        <taxon>Tracheophyta</taxon>
        <taxon>Spermatophyta</taxon>
        <taxon>Magnoliopsida</taxon>
        <taxon>Ranunculales</taxon>
        <taxon>Ranunculaceae</taxon>
        <taxon>Thalictroideae</taxon>
        <taxon>Thalictrum</taxon>
    </lineage>
</organism>
<dbReference type="Proteomes" id="UP000554482">
    <property type="component" value="Unassembled WGS sequence"/>
</dbReference>